<evidence type="ECO:0000256" key="1">
    <source>
        <dbReference type="SAM" id="MobiDB-lite"/>
    </source>
</evidence>
<feature type="region of interest" description="Disordered" evidence="1">
    <location>
        <begin position="1"/>
        <end position="20"/>
    </location>
</feature>
<feature type="compositionally biased region" description="Basic and acidic residues" evidence="1">
    <location>
        <begin position="184"/>
        <end position="198"/>
    </location>
</feature>
<feature type="compositionally biased region" description="Acidic residues" evidence="1">
    <location>
        <begin position="10"/>
        <end position="19"/>
    </location>
</feature>
<evidence type="ECO:0008006" key="4">
    <source>
        <dbReference type="Google" id="ProtNLM"/>
    </source>
</evidence>
<accession>A0ABQ5GAS6</accession>
<evidence type="ECO:0000313" key="3">
    <source>
        <dbReference type="Proteomes" id="UP001151760"/>
    </source>
</evidence>
<feature type="compositionally biased region" description="Gly residues" evidence="1">
    <location>
        <begin position="231"/>
        <end position="248"/>
    </location>
</feature>
<gene>
    <name evidence="2" type="ORF">Tco_1031780</name>
</gene>
<name>A0ABQ5GAS6_9ASTR</name>
<organism evidence="2 3">
    <name type="scientific">Tanacetum coccineum</name>
    <dbReference type="NCBI Taxonomy" id="301880"/>
    <lineage>
        <taxon>Eukaryota</taxon>
        <taxon>Viridiplantae</taxon>
        <taxon>Streptophyta</taxon>
        <taxon>Embryophyta</taxon>
        <taxon>Tracheophyta</taxon>
        <taxon>Spermatophyta</taxon>
        <taxon>Magnoliopsida</taxon>
        <taxon>eudicotyledons</taxon>
        <taxon>Gunneridae</taxon>
        <taxon>Pentapetalae</taxon>
        <taxon>asterids</taxon>
        <taxon>campanulids</taxon>
        <taxon>Asterales</taxon>
        <taxon>Asteraceae</taxon>
        <taxon>Asteroideae</taxon>
        <taxon>Anthemideae</taxon>
        <taxon>Anthemidinae</taxon>
        <taxon>Tanacetum</taxon>
    </lineage>
</organism>
<proteinExistence type="predicted"/>
<evidence type="ECO:0000313" key="2">
    <source>
        <dbReference type="EMBL" id="GJT72494.1"/>
    </source>
</evidence>
<feature type="compositionally biased region" description="Gly residues" evidence="1">
    <location>
        <begin position="201"/>
        <end position="219"/>
    </location>
</feature>
<feature type="region of interest" description="Disordered" evidence="1">
    <location>
        <begin position="184"/>
        <end position="259"/>
    </location>
</feature>
<sequence>MKDDKKTDEHEEAEEDDEAEMKKHIEIGLEGFYHFDRDDEVKIDIPSMIRMLQSISREDLETLWKLVKTKYGNTRPKDDYERVFWGDLQVMFEHDIKSEIWRSLQGYKVTVWNTDGTIVIDAMVFHLLDRVNFVRRIMSATREMMGSGGVIGVGGRGVALRWAEGRDGGGRRGSGETGCLLKEGEDRIEGLVPKEESRLGTGRGGVGGMGGDGGWAGGRGEGRGREEGGEGESGGEMGGGGRGGGGVEAGDERMTEGIGGLGGGWGWLGRCGVRCGERREGGLEMCGKKAGRGSGGESWGVDYCGGQVVERRGGRVRVRSRLRWEERMGGDYRGLRHEEGGRRVVVEGGEGMAEGGPVEGRVEGGRPGDRGVRCASLLQSGGGDGVGGGEGGEKVGGLERDGCGRRERGRGTNFGGGREIGGGGIAGRIGEGVGVVGWGREVGQGRGWGVGGKRVWGDVEDGYMEVGGDVTEALDTGGVRGEGGWGGKCVGDVGGREEGGDCGRADWEGRVCDRVGGGISFGSLGVGLRGGKEGSWGDDEGWGSGEGVSVKGLWVVDFGVPWGIRGEEGSGKELGGVRVGCCSGV</sequence>
<dbReference type="Proteomes" id="UP001151760">
    <property type="component" value="Unassembled WGS sequence"/>
</dbReference>
<keyword evidence="3" id="KW-1185">Reference proteome</keyword>
<comment type="caution">
    <text evidence="2">The sequence shown here is derived from an EMBL/GenBank/DDBJ whole genome shotgun (WGS) entry which is preliminary data.</text>
</comment>
<reference evidence="2" key="1">
    <citation type="journal article" date="2022" name="Int. J. Mol. Sci.">
        <title>Draft Genome of Tanacetum Coccineum: Genomic Comparison of Closely Related Tanacetum-Family Plants.</title>
        <authorList>
            <person name="Yamashiro T."/>
            <person name="Shiraishi A."/>
            <person name="Nakayama K."/>
            <person name="Satake H."/>
        </authorList>
    </citation>
    <scope>NUCLEOTIDE SEQUENCE</scope>
</reference>
<feature type="region of interest" description="Disordered" evidence="1">
    <location>
        <begin position="379"/>
        <end position="419"/>
    </location>
</feature>
<protein>
    <recommendedName>
        <fullName evidence="4">DUF4283 domain-containing protein</fullName>
    </recommendedName>
</protein>
<feature type="compositionally biased region" description="Gly residues" evidence="1">
    <location>
        <begin position="380"/>
        <end position="390"/>
    </location>
</feature>
<feature type="compositionally biased region" description="Basic and acidic residues" evidence="1">
    <location>
        <begin position="391"/>
        <end position="410"/>
    </location>
</feature>
<dbReference type="EMBL" id="BQNB010018263">
    <property type="protein sequence ID" value="GJT72494.1"/>
    <property type="molecule type" value="Genomic_DNA"/>
</dbReference>
<reference evidence="2" key="2">
    <citation type="submission" date="2022-01" db="EMBL/GenBank/DDBJ databases">
        <authorList>
            <person name="Yamashiro T."/>
            <person name="Shiraishi A."/>
            <person name="Satake H."/>
            <person name="Nakayama K."/>
        </authorList>
    </citation>
    <scope>NUCLEOTIDE SEQUENCE</scope>
</reference>